<evidence type="ECO:0000256" key="1">
    <source>
        <dbReference type="ARBA" id="ARBA00023015"/>
    </source>
</evidence>
<dbReference type="PRINTS" id="PR00455">
    <property type="entry name" value="HTHTETR"/>
</dbReference>
<dbReference type="GO" id="GO:0003700">
    <property type="term" value="F:DNA-binding transcription factor activity"/>
    <property type="evidence" value="ECO:0007669"/>
    <property type="project" value="TreeGrafter"/>
</dbReference>
<dbReference type="EMBL" id="PJNE01000001">
    <property type="protein sequence ID" value="PKW28110.1"/>
    <property type="molecule type" value="Genomic_DNA"/>
</dbReference>
<evidence type="ECO:0000256" key="4">
    <source>
        <dbReference type="PROSITE-ProRule" id="PRU00335"/>
    </source>
</evidence>
<dbReference type="InterPro" id="IPR001647">
    <property type="entry name" value="HTH_TetR"/>
</dbReference>
<dbReference type="PROSITE" id="PS50977">
    <property type="entry name" value="HTH_TETR_2"/>
    <property type="match status" value="1"/>
</dbReference>
<dbReference type="Gene3D" id="1.10.10.60">
    <property type="entry name" value="Homeodomain-like"/>
    <property type="match status" value="1"/>
</dbReference>
<evidence type="ECO:0000256" key="3">
    <source>
        <dbReference type="ARBA" id="ARBA00023163"/>
    </source>
</evidence>
<dbReference type="SUPFAM" id="SSF48498">
    <property type="entry name" value="Tetracyclin repressor-like, C-terminal domain"/>
    <property type="match status" value="1"/>
</dbReference>
<comment type="caution">
    <text evidence="6">The sequence shown here is derived from an EMBL/GenBank/DDBJ whole genome shotgun (WGS) entry which is preliminary data.</text>
</comment>
<reference evidence="6 7" key="1">
    <citation type="submission" date="2017-12" db="EMBL/GenBank/DDBJ databases">
        <title>Sequencing the genomes of 1000 Actinobacteria strains.</title>
        <authorList>
            <person name="Klenk H.-P."/>
        </authorList>
    </citation>
    <scope>NUCLEOTIDE SEQUENCE [LARGE SCALE GENOMIC DNA]</scope>
    <source>
        <strain evidence="6 7">DSM 12806</strain>
    </source>
</reference>
<evidence type="ECO:0000313" key="6">
    <source>
        <dbReference type="EMBL" id="PKW28110.1"/>
    </source>
</evidence>
<keyword evidence="3" id="KW-0804">Transcription</keyword>
<dbReference type="Gene3D" id="1.10.357.10">
    <property type="entry name" value="Tetracycline Repressor, domain 2"/>
    <property type="match status" value="1"/>
</dbReference>
<keyword evidence="2 4" id="KW-0238">DNA-binding</keyword>
<evidence type="ECO:0000313" key="7">
    <source>
        <dbReference type="Proteomes" id="UP000233781"/>
    </source>
</evidence>
<organism evidence="6 7">
    <name type="scientific">Phycicoccus duodecadis</name>
    <dbReference type="NCBI Taxonomy" id="173053"/>
    <lineage>
        <taxon>Bacteria</taxon>
        <taxon>Bacillati</taxon>
        <taxon>Actinomycetota</taxon>
        <taxon>Actinomycetes</taxon>
        <taxon>Micrococcales</taxon>
        <taxon>Intrasporangiaceae</taxon>
        <taxon>Phycicoccus</taxon>
    </lineage>
</organism>
<protein>
    <submittedName>
        <fullName evidence="6">TetR family transcriptional regulator</fullName>
    </submittedName>
</protein>
<dbReference type="OrthoDB" id="3825402at2"/>
<dbReference type="Proteomes" id="UP000233781">
    <property type="component" value="Unassembled WGS sequence"/>
</dbReference>
<dbReference type="InterPro" id="IPR050109">
    <property type="entry name" value="HTH-type_TetR-like_transc_reg"/>
</dbReference>
<accession>A0A2N3YMM5</accession>
<dbReference type="InterPro" id="IPR036271">
    <property type="entry name" value="Tet_transcr_reg_TetR-rel_C_sf"/>
</dbReference>
<dbReference type="PANTHER" id="PTHR30055">
    <property type="entry name" value="HTH-TYPE TRANSCRIPTIONAL REGULATOR RUTR"/>
    <property type="match status" value="1"/>
</dbReference>
<dbReference type="GO" id="GO:0000976">
    <property type="term" value="F:transcription cis-regulatory region binding"/>
    <property type="evidence" value="ECO:0007669"/>
    <property type="project" value="TreeGrafter"/>
</dbReference>
<evidence type="ECO:0000259" key="5">
    <source>
        <dbReference type="PROSITE" id="PS50977"/>
    </source>
</evidence>
<name>A0A2N3YMM5_9MICO</name>
<keyword evidence="1" id="KW-0805">Transcription regulation</keyword>
<keyword evidence="7" id="KW-1185">Reference proteome</keyword>
<dbReference type="RefSeq" id="WP_101396562.1">
    <property type="nucleotide sequence ID" value="NZ_PJNE01000001.1"/>
</dbReference>
<dbReference type="AlphaFoldDB" id="A0A2N3YMM5"/>
<feature type="domain" description="HTH tetR-type" evidence="5">
    <location>
        <begin position="20"/>
        <end position="80"/>
    </location>
</feature>
<evidence type="ECO:0000256" key="2">
    <source>
        <dbReference type="ARBA" id="ARBA00023125"/>
    </source>
</evidence>
<gene>
    <name evidence="6" type="ORF">ATL31_2966</name>
</gene>
<dbReference type="Pfam" id="PF00440">
    <property type="entry name" value="TetR_N"/>
    <property type="match status" value="1"/>
</dbReference>
<feature type="DNA-binding region" description="H-T-H motif" evidence="4">
    <location>
        <begin position="43"/>
        <end position="62"/>
    </location>
</feature>
<proteinExistence type="predicted"/>
<sequence>MSRPVKTRLYRSPARAERAAATRSAILDAAAALFAGSGFAGTTVAAVARTAGVSVDTVYASVGRKPELLLAVHDRALAGGRDGTASRDRDYVAWIRAAASTAEKLELYAEALADRLPHSVPLAEALRDAASHDPACRAVWEGLEGRRRAGMLAMAADLRAGGGLRGDLDDEEVAQRLWMTNAPEYYRLATAGGRGPQDYAAHLRDVWARTLLA</sequence>
<dbReference type="InterPro" id="IPR009057">
    <property type="entry name" value="Homeodomain-like_sf"/>
</dbReference>
<dbReference type="SUPFAM" id="SSF46689">
    <property type="entry name" value="Homeodomain-like"/>
    <property type="match status" value="1"/>
</dbReference>
<dbReference type="PANTHER" id="PTHR30055:SF234">
    <property type="entry name" value="HTH-TYPE TRANSCRIPTIONAL REGULATOR BETI"/>
    <property type="match status" value="1"/>
</dbReference>